<reference evidence="2" key="1">
    <citation type="submission" date="2020-02" db="EMBL/GenBank/DDBJ databases">
        <authorList>
            <person name="Meier V. D."/>
        </authorList>
    </citation>
    <scope>NUCLEOTIDE SEQUENCE</scope>
    <source>
        <strain evidence="2">AVDCRST_MAG40</strain>
    </source>
</reference>
<feature type="chain" id="PRO_5026938525" description="Secreted protein" evidence="1">
    <location>
        <begin position="25"/>
        <end position="72"/>
    </location>
</feature>
<gene>
    <name evidence="2" type="ORF">AVDCRST_MAG40-2705</name>
</gene>
<proteinExistence type="predicted"/>
<accession>A0A6J4M1R6</accession>
<dbReference type="EMBL" id="CADCTX010000759">
    <property type="protein sequence ID" value="CAA9347454.1"/>
    <property type="molecule type" value="Genomic_DNA"/>
</dbReference>
<evidence type="ECO:0000313" key="2">
    <source>
        <dbReference type="EMBL" id="CAA9347454.1"/>
    </source>
</evidence>
<feature type="signal peptide" evidence="1">
    <location>
        <begin position="1"/>
        <end position="24"/>
    </location>
</feature>
<protein>
    <recommendedName>
        <fullName evidence="3">Secreted protein</fullName>
    </recommendedName>
</protein>
<evidence type="ECO:0000256" key="1">
    <source>
        <dbReference type="SAM" id="SignalP"/>
    </source>
</evidence>
<keyword evidence="1" id="KW-0732">Signal</keyword>
<sequence length="72" mass="7694">MCITRMRVALAVVFVGSRSAPARAAGAVASGVLGEDARERGRVVREPPVNRLVHIADENATRARQGQSARVR</sequence>
<organism evidence="2">
    <name type="scientific">uncultured Gemmatimonadaceae bacterium</name>
    <dbReference type="NCBI Taxonomy" id="246130"/>
    <lineage>
        <taxon>Bacteria</taxon>
        <taxon>Pseudomonadati</taxon>
        <taxon>Gemmatimonadota</taxon>
        <taxon>Gemmatimonadia</taxon>
        <taxon>Gemmatimonadales</taxon>
        <taxon>Gemmatimonadaceae</taxon>
        <taxon>environmental samples</taxon>
    </lineage>
</organism>
<evidence type="ECO:0008006" key="3">
    <source>
        <dbReference type="Google" id="ProtNLM"/>
    </source>
</evidence>
<dbReference type="AlphaFoldDB" id="A0A6J4M1R6"/>
<name>A0A6J4M1R6_9BACT</name>